<keyword evidence="1" id="KW-0823">Tryptophan catabolism</keyword>
<keyword evidence="4" id="KW-1185">Reference proteome</keyword>
<dbReference type="OMA" id="WRWRNDH"/>
<proteinExistence type="inferred from homology"/>
<dbReference type="InterPro" id="IPR037217">
    <property type="entry name" value="Trp/Indoleamine_2_3_dOase-like"/>
</dbReference>
<feature type="region of interest" description="Disordered" evidence="2">
    <location>
        <begin position="1"/>
        <end position="41"/>
    </location>
</feature>
<dbReference type="HAMAP" id="MF_01972">
    <property type="entry name" value="T23O"/>
    <property type="match status" value="1"/>
</dbReference>
<comment type="function">
    <text evidence="1">Heme-dependent dioxygenase that catalyzes the oxidative cleavage of the L-tryptophan (L-Trp) pyrrole ring and converts L-tryptophan to N-formyl-L-kynurenine. Catalyzes the oxidative cleavage of the indole moiety.</text>
</comment>
<keyword evidence="1" id="KW-0349">Heme</keyword>
<dbReference type="CTD" id="6999"/>
<evidence type="ECO:0000256" key="1">
    <source>
        <dbReference type="HAMAP-Rule" id="MF_03020"/>
    </source>
</evidence>
<evidence type="ECO:0000313" key="3">
    <source>
        <dbReference type="EnsemblMetazoa" id="XP_038055639.1"/>
    </source>
</evidence>
<dbReference type="EC" id="1.13.11.11" evidence="1"/>
<comment type="caution">
    <text evidence="1">Lacks conserved residue(s) required for the propagation of feature annotation.</text>
</comment>
<comment type="similarity">
    <text evidence="1">Belongs to the tryptophan 2,3-dioxygenase family.</text>
</comment>
<reference evidence="3" key="1">
    <citation type="submission" date="2022-11" db="UniProtKB">
        <authorList>
            <consortium name="EnsemblMetazoa"/>
        </authorList>
    </citation>
    <scope>IDENTIFICATION</scope>
</reference>
<dbReference type="GO" id="GO:0020037">
    <property type="term" value="F:heme binding"/>
    <property type="evidence" value="ECO:0007669"/>
    <property type="project" value="UniProtKB-UniRule"/>
</dbReference>
<dbReference type="PANTHER" id="PTHR10138:SF0">
    <property type="entry name" value="TRYPTOPHAN 2,3-DIOXYGENASE"/>
    <property type="match status" value="1"/>
</dbReference>
<keyword evidence="1" id="KW-0479">Metal-binding</keyword>
<dbReference type="Gene3D" id="1.20.58.480">
    <property type="match status" value="1"/>
</dbReference>
<keyword evidence="1" id="KW-0408">Iron</keyword>
<name>A0A913ZVV1_PATMI</name>
<comment type="catalytic activity">
    <reaction evidence="1">
        <text>L-tryptophan + O2 = N-formyl-L-kynurenine</text>
        <dbReference type="Rhea" id="RHEA:24536"/>
        <dbReference type="ChEBI" id="CHEBI:15379"/>
        <dbReference type="ChEBI" id="CHEBI:57912"/>
        <dbReference type="ChEBI" id="CHEBI:58629"/>
        <dbReference type="EC" id="1.13.11.11"/>
    </reaction>
</comment>
<keyword evidence="1" id="KW-0223">Dioxygenase</keyword>
<protein>
    <recommendedName>
        <fullName evidence="1">Tryptophan 2,3-dioxygenase</fullName>
        <shortName evidence="1">TDO</shortName>
        <ecNumber evidence="1">1.13.11.11</ecNumber>
    </recommendedName>
    <alternativeName>
        <fullName evidence="1">Tryptamin 2,3-dioxygenase</fullName>
    </alternativeName>
    <alternativeName>
        <fullName evidence="1">Tryptophan oxygenase</fullName>
        <shortName evidence="1">TO</shortName>
        <shortName evidence="1">TRPO</shortName>
    </alternativeName>
    <alternativeName>
        <fullName evidence="1">Tryptophan pyrrolase</fullName>
    </alternativeName>
    <alternativeName>
        <fullName evidence="1">Tryptophanase</fullName>
    </alternativeName>
</protein>
<dbReference type="AlphaFoldDB" id="A0A913ZVV1"/>
<dbReference type="GO" id="GO:0019441">
    <property type="term" value="P:L-tryptophan catabolic process to kynurenine"/>
    <property type="evidence" value="ECO:0007669"/>
    <property type="project" value="UniProtKB-UniRule"/>
</dbReference>
<dbReference type="GO" id="GO:0019442">
    <property type="term" value="P:L-tryptophan catabolic process to acetyl-CoA"/>
    <property type="evidence" value="ECO:0007669"/>
    <property type="project" value="TreeGrafter"/>
</dbReference>
<keyword evidence="1" id="KW-0560">Oxidoreductase</keyword>
<dbReference type="PANTHER" id="PTHR10138">
    <property type="entry name" value="TRYPTOPHAN 2,3-DIOXYGENASE"/>
    <property type="match status" value="1"/>
</dbReference>
<dbReference type="RefSeq" id="XP_038055639.1">
    <property type="nucleotide sequence ID" value="XM_038199711.1"/>
</dbReference>
<dbReference type="EnsemblMetazoa" id="XM_038199711.1">
    <property type="protein sequence ID" value="XP_038055639.1"/>
    <property type="gene ID" value="LOC119727698"/>
</dbReference>
<dbReference type="OrthoDB" id="447477at2759"/>
<evidence type="ECO:0000256" key="2">
    <source>
        <dbReference type="SAM" id="MobiDB-lite"/>
    </source>
</evidence>
<comment type="subunit">
    <text evidence="1">Homotetramer. Dimer of dimers.</text>
</comment>
<comment type="cofactor">
    <cofactor evidence="1">
        <name>heme</name>
        <dbReference type="ChEBI" id="CHEBI:30413"/>
    </cofactor>
    <text evidence="1">Binds 1 heme group per subunit.</text>
</comment>
<dbReference type="EnsemblMetazoa" id="XM_038199710.1">
    <property type="protein sequence ID" value="XP_038055638.1"/>
    <property type="gene ID" value="LOC119727698"/>
</dbReference>
<accession>A0A913ZVV1</accession>
<dbReference type="GO" id="GO:0004833">
    <property type="term" value="F:L-tryptophan 2,3-dioxygenase activity"/>
    <property type="evidence" value="ECO:0007669"/>
    <property type="project" value="UniProtKB-UniRule"/>
</dbReference>
<dbReference type="SUPFAM" id="SSF140959">
    <property type="entry name" value="Indolic compounds 2,3-dioxygenase-like"/>
    <property type="match status" value="1"/>
</dbReference>
<dbReference type="Pfam" id="PF03301">
    <property type="entry name" value="Trp_dioxygenase"/>
    <property type="match status" value="1"/>
</dbReference>
<dbReference type="GO" id="GO:0046872">
    <property type="term" value="F:metal ion binding"/>
    <property type="evidence" value="ECO:0007669"/>
    <property type="project" value="UniProtKB-KW"/>
</dbReference>
<dbReference type="Proteomes" id="UP000887568">
    <property type="component" value="Unplaced"/>
</dbReference>
<dbReference type="GeneID" id="119727698"/>
<dbReference type="InterPro" id="IPR004981">
    <property type="entry name" value="Trp_2_3_dOase"/>
</dbReference>
<sequence length="426" mass="49352">MSCPFMSGPRPKNATTNNNNNRDVSGGSGDADKSAAATSDDENPAMHYHKYLHLDKVLKSQVLESEQQGCKVHDEHLFIIIHQVYELWFKQILYEIDSVCTLFSRVQHDERKQLVINQRMGRVISIMKIVVEQIHILETMTPMDFLEFRTFLAPASGFESQQFRILENRLGMKPEWRVKYAQKNYEHAHHGARLAEIKQAEIEPSLLSIVQQWLERTPGLERDCFNFWDKFQAAANDMMSDMLRDVEELEDEHQKEAMMQEYNIAKESFASVFDVEKHNNMVSRGDRRFSHKALQGALFISLYRDESRFSQPFQFLTLLMDLDSLMMKWRLNHVQLVQRMIGSRPGTGGSSGYMYLKATASDRYKVFVDLFNLSTFLLPRKYIPTLTSDMKRRLSIPYGKVNGNVGNLHVHVESLSVSLTETDHEV</sequence>
<evidence type="ECO:0000313" key="4">
    <source>
        <dbReference type="Proteomes" id="UP000887568"/>
    </source>
</evidence>
<dbReference type="Gene3D" id="1.10.287.3810">
    <property type="match status" value="1"/>
</dbReference>
<organism evidence="3 4">
    <name type="scientific">Patiria miniata</name>
    <name type="common">Bat star</name>
    <name type="synonym">Asterina miniata</name>
    <dbReference type="NCBI Taxonomy" id="46514"/>
    <lineage>
        <taxon>Eukaryota</taxon>
        <taxon>Metazoa</taxon>
        <taxon>Echinodermata</taxon>
        <taxon>Eleutherozoa</taxon>
        <taxon>Asterozoa</taxon>
        <taxon>Asteroidea</taxon>
        <taxon>Valvatacea</taxon>
        <taxon>Valvatida</taxon>
        <taxon>Asterinidae</taxon>
        <taxon>Patiria</taxon>
    </lineage>
</organism>
<comment type="pathway">
    <text evidence="1">Amino-acid degradation; L-tryptophan degradation via kynurenine pathway; L-kynurenine from L-tryptophan: step 1/2.</text>
</comment>
<dbReference type="RefSeq" id="XP_038055638.1">
    <property type="nucleotide sequence ID" value="XM_038199710.1"/>
</dbReference>